<dbReference type="InterPro" id="IPR051260">
    <property type="entry name" value="Diverse_substr_monoxygenases"/>
</dbReference>
<dbReference type="PANTHER" id="PTHR30011:SF16">
    <property type="entry name" value="C2H2 FINGER DOMAIN TRANSCRIPTION FACTOR (EUROFUNG)-RELATED"/>
    <property type="match status" value="1"/>
</dbReference>
<dbReference type="RefSeq" id="WP_378092201.1">
    <property type="nucleotide sequence ID" value="NZ_JBHSEP010000001.1"/>
</dbReference>
<evidence type="ECO:0000256" key="3">
    <source>
        <dbReference type="ARBA" id="ARBA00023002"/>
    </source>
</evidence>
<evidence type="ECO:0000256" key="1">
    <source>
        <dbReference type="ARBA" id="ARBA00022630"/>
    </source>
</evidence>
<reference evidence="6" key="1">
    <citation type="journal article" date="2019" name="Int. J. Syst. Evol. Microbiol.">
        <title>The Global Catalogue of Microorganisms (GCM) 10K type strain sequencing project: providing services to taxonomists for standard genome sequencing and annotation.</title>
        <authorList>
            <consortium name="The Broad Institute Genomics Platform"/>
            <consortium name="The Broad Institute Genome Sequencing Center for Infectious Disease"/>
            <person name="Wu L."/>
            <person name="Ma J."/>
        </authorList>
    </citation>
    <scope>NUCLEOTIDE SEQUENCE [LARGE SCALE GENOMIC DNA]</scope>
    <source>
        <strain evidence="6">CCUG 49571</strain>
    </source>
</reference>
<sequence>MGIAGLVAAFAAPKPGLCGSAEEVADRLQEWLETGAADGFILHSEVPGTLADVTNLVVPILQERGLFRREYEADTLRGILGVPVPINRYAAD</sequence>
<dbReference type="InterPro" id="IPR036661">
    <property type="entry name" value="Luciferase-like_sf"/>
</dbReference>
<accession>A0ABV9F964</accession>
<keyword evidence="6" id="KW-1185">Reference proteome</keyword>
<organism evidence="5 6">
    <name type="scientific">Cohnella hongkongensis</name>
    <dbReference type="NCBI Taxonomy" id="178337"/>
    <lineage>
        <taxon>Bacteria</taxon>
        <taxon>Bacillati</taxon>
        <taxon>Bacillota</taxon>
        <taxon>Bacilli</taxon>
        <taxon>Bacillales</taxon>
        <taxon>Paenibacillaceae</taxon>
        <taxon>Cohnella</taxon>
    </lineage>
</organism>
<dbReference type="EMBL" id="JBHSEP010000001">
    <property type="protein sequence ID" value="MFC4597271.1"/>
    <property type="molecule type" value="Genomic_DNA"/>
</dbReference>
<dbReference type="SUPFAM" id="SSF51679">
    <property type="entry name" value="Bacterial luciferase-like"/>
    <property type="match status" value="1"/>
</dbReference>
<protein>
    <submittedName>
        <fullName evidence="5">Uncharacterized protein</fullName>
    </submittedName>
</protein>
<evidence type="ECO:0000313" key="6">
    <source>
        <dbReference type="Proteomes" id="UP001596028"/>
    </source>
</evidence>
<keyword evidence="2" id="KW-0288">FMN</keyword>
<dbReference type="PANTHER" id="PTHR30011">
    <property type="entry name" value="ALKANESULFONATE MONOOXYGENASE-RELATED"/>
    <property type="match status" value="1"/>
</dbReference>
<name>A0ABV9F964_9BACL</name>
<dbReference type="Gene3D" id="3.20.20.30">
    <property type="entry name" value="Luciferase-like domain"/>
    <property type="match status" value="1"/>
</dbReference>
<evidence type="ECO:0000256" key="4">
    <source>
        <dbReference type="ARBA" id="ARBA00023033"/>
    </source>
</evidence>
<keyword evidence="1" id="KW-0285">Flavoprotein</keyword>
<keyword evidence="3" id="KW-0560">Oxidoreductase</keyword>
<proteinExistence type="predicted"/>
<evidence type="ECO:0000256" key="2">
    <source>
        <dbReference type="ARBA" id="ARBA00022643"/>
    </source>
</evidence>
<evidence type="ECO:0000313" key="5">
    <source>
        <dbReference type="EMBL" id="MFC4597271.1"/>
    </source>
</evidence>
<comment type="caution">
    <text evidence="5">The sequence shown here is derived from an EMBL/GenBank/DDBJ whole genome shotgun (WGS) entry which is preliminary data.</text>
</comment>
<dbReference type="Proteomes" id="UP001596028">
    <property type="component" value="Unassembled WGS sequence"/>
</dbReference>
<keyword evidence="4" id="KW-0503">Monooxygenase</keyword>
<gene>
    <name evidence="5" type="ORF">ACFO3S_03375</name>
</gene>